<evidence type="ECO:0000313" key="2">
    <source>
        <dbReference type="EMBL" id="MBS8122188.1"/>
    </source>
</evidence>
<dbReference type="EMBL" id="JAEDAM010000051">
    <property type="protein sequence ID" value="MBS8122188.1"/>
    <property type="molecule type" value="Genomic_DNA"/>
</dbReference>
<reference evidence="2 3" key="1">
    <citation type="journal article" date="2021" name="Nat. Commun.">
        <title>Reductive evolution and unique predatory mode in the CPR bacterium Vampirococcus lugosii.</title>
        <authorList>
            <person name="Moreira D."/>
            <person name="Zivanovic Y."/>
            <person name="Lopez-Archilla A.I."/>
            <person name="Iniesto M."/>
            <person name="Lopez-Garcia P."/>
        </authorList>
    </citation>
    <scope>NUCLEOTIDE SEQUENCE [LARGE SCALE GENOMIC DNA]</scope>
    <source>
        <strain evidence="2">Chiprana</strain>
    </source>
</reference>
<proteinExistence type="predicted"/>
<feature type="coiled-coil region" evidence="1">
    <location>
        <begin position="3"/>
        <end position="30"/>
    </location>
</feature>
<evidence type="ECO:0000256" key="1">
    <source>
        <dbReference type="SAM" id="Coils"/>
    </source>
</evidence>
<gene>
    <name evidence="2" type="ORF">VAMP_163n27</name>
</gene>
<sequence length="196" mass="23472">MELKKIINNLKTLFNKKKDIEDNNQTNQNENIDKKQNLNNQTENYSNNIHTQNINNNKKNNSNELITNKQNNIQQSNQSQAQESNQIQTQQQNQQLQYQEKTVNYQELKNELNTIWDILKIKENTQADHIIRSIPSDRWINMDEIKQNIKLEFNIEYKNEKSLYPYLKTLTDINLIKVNNTGKRRTWKKNVIIIEK</sequence>
<keyword evidence="3" id="KW-1185">Reference proteome</keyword>
<comment type="caution">
    <text evidence="2">The sequence shown here is derived from an EMBL/GenBank/DDBJ whole genome shotgun (WGS) entry which is preliminary data.</text>
</comment>
<organism evidence="2 3">
    <name type="scientific">Candidatus Vampirococcus lugosii</name>
    <dbReference type="NCBI Taxonomy" id="2789015"/>
    <lineage>
        <taxon>Bacteria</taxon>
        <taxon>Candidatus Absconditibacteriota</taxon>
        <taxon>Vampirococcus</taxon>
    </lineage>
</organism>
<name>A0ABS5QLX3_9BACT</name>
<dbReference type="Proteomes" id="UP000680365">
    <property type="component" value="Unassembled WGS sequence"/>
</dbReference>
<keyword evidence="1" id="KW-0175">Coiled coil</keyword>
<dbReference type="RefSeq" id="WP_213349515.1">
    <property type="nucleotide sequence ID" value="NZ_JAEDAM010000051.1"/>
</dbReference>
<accession>A0ABS5QLX3</accession>
<evidence type="ECO:0000313" key="3">
    <source>
        <dbReference type="Proteomes" id="UP000680365"/>
    </source>
</evidence>
<protein>
    <submittedName>
        <fullName evidence="2">Uncharacterized protein</fullName>
    </submittedName>
</protein>